<feature type="transmembrane region" description="Helical" evidence="5">
    <location>
        <begin position="155"/>
        <end position="176"/>
    </location>
</feature>
<feature type="transmembrane region" description="Helical" evidence="5">
    <location>
        <begin position="121"/>
        <end position="143"/>
    </location>
</feature>
<keyword evidence="2 5" id="KW-0812">Transmembrane</keyword>
<feature type="transmembrane region" description="Helical" evidence="5">
    <location>
        <begin position="300"/>
        <end position="322"/>
    </location>
</feature>
<feature type="transmembrane region" description="Helical" evidence="5">
    <location>
        <begin position="12"/>
        <end position="33"/>
    </location>
</feature>
<evidence type="ECO:0008006" key="8">
    <source>
        <dbReference type="Google" id="ProtNLM"/>
    </source>
</evidence>
<keyword evidence="4 5" id="KW-0472">Membrane</keyword>
<feature type="transmembrane region" description="Helical" evidence="5">
    <location>
        <begin position="334"/>
        <end position="358"/>
    </location>
</feature>
<organism evidence="6 7">
    <name type="scientific">Mycoplasma seminis</name>
    <dbReference type="NCBI Taxonomy" id="512749"/>
    <lineage>
        <taxon>Bacteria</taxon>
        <taxon>Bacillati</taxon>
        <taxon>Mycoplasmatota</taxon>
        <taxon>Mollicutes</taxon>
        <taxon>Mycoplasmataceae</taxon>
        <taxon>Mycoplasma</taxon>
    </lineage>
</organism>
<name>A0ABY9HA25_9MOLU</name>
<dbReference type="Pfam" id="PF03595">
    <property type="entry name" value="SLAC1"/>
    <property type="match status" value="1"/>
</dbReference>
<comment type="subcellular location">
    <subcellularLocation>
        <location evidence="1">Membrane</location>
        <topology evidence="1">Multi-pass membrane protein</topology>
    </subcellularLocation>
</comment>
<sequence length="399" mass="45539">MQNIKEKLLATPLGVNGVALGTMGIATTGTFLLDYLKHATKWANMMYIQLALQVFCMCICVFYVVLTCIRYSLQPKTIWEEIKVPHVAGMVGVLFLCFCLLGNSLGWILTTFIQDKVLRHYLLILPTIIVVTAVTCQLIYLGFFLKFVLFKKEAWLGEAYASWFVPLVGLAISAAYVDDLGDIMPLYYWQAIWFLGFAIFLIMYPYVFYKFLFKPHSRSSDIPSMAIFASPANMMAVGFLVAFNPHRLEAPLAYSQTIFNNILFFQIISIILFCYGAVSVALYYAILVKSLMLKKYSMSWTSLTFPAAVSATGTIRFAEYFFHNETNAYTFEGVYWVLFAIGIFLFFTSLALVVFCNIKYAKIMNNIWFKGIVHKNKPAKKEEKIQEPLAFKDSWIIKI</sequence>
<dbReference type="InterPro" id="IPR004695">
    <property type="entry name" value="SLAC1/Mae1/Ssu1/TehA"/>
</dbReference>
<evidence type="ECO:0000256" key="5">
    <source>
        <dbReference type="SAM" id="Phobius"/>
    </source>
</evidence>
<feature type="transmembrane region" description="Helical" evidence="5">
    <location>
        <begin position="87"/>
        <end position="109"/>
    </location>
</feature>
<evidence type="ECO:0000256" key="4">
    <source>
        <dbReference type="ARBA" id="ARBA00023136"/>
    </source>
</evidence>
<proteinExistence type="predicted"/>
<evidence type="ECO:0000256" key="1">
    <source>
        <dbReference type="ARBA" id="ARBA00004141"/>
    </source>
</evidence>
<keyword evidence="7" id="KW-1185">Reference proteome</keyword>
<feature type="transmembrane region" description="Helical" evidence="5">
    <location>
        <begin position="188"/>
        <end position="213"/>
    </location>
</feature>
<dbReference type="RefSeq" id="WP_305937865.1">
    <property type="nucleotide sequence ID" value="NZ_CP132191.1"/>
</dbReference>
<dbReference type="Proteomes" id="UP001237011">
    <property type="component" value="Chromosome"/>
</dbReference>
<dbReference type="EMBL" id="CP132191">
    <property type="protein sequence ID" value="WLP85429.1"/>
    <property type="molecule type" value="Genomic_DNA"/>
</dbReference>
<evidence type="ECO:0000256" key="3">
    <source>
        <dbReference type="ARBA" id="ARBA00022989"/>
    </source>
</evidence>
<reference evidence="6" key="1">
    <citation type="submission" date="2023-08" db="EMBL/GenBank/DDBJ databases">
        <title>Complete genome sequence of Mycoplasma seminis 2200.</title>
        <authorList>
            <person name="Spergser J."/>
        </authorList>
    </citation>
    <scope>NUCLEOTIDE SEQUENCE [LARGE SCALE GENOMIC DNA]</scope>
    <source>
        <strain evidence="6">2200</strain>
    </source>
</reference>
<accession>A0ABY9HA25</accession>
<protein>
    <recommendedName>
        <fullName evidence="8">C4-dicarboxylate ABC transporter</fullName>
    </recommendedName>
</protein>
<keyword evidence="3 5" id="KW-1133">Transmembrane helix</keyword>
<feature type="transmembrane region" description="Helical" evidence="5">
    <location>
        <begin position="263"/>
        <end position="288"/>
    </location>
</feature>
<dbReference type="Gene3D" id="1.50.10.150">
    <property type="entry name" value="Voltage-dependent anion channel"/>
    <property type="match status" value="1"/>
</dbReference>
<feature type="transmembrane region" description="Helical" evidence="5">
    <location>
        <begin position="225"/>
        <end position="243"/>
    </location>
</feature>
<evidence type="ECO:0000313" key="7">
    <source>
        <dbReference type="Proteomes" id="UP001237011"/>
    </source>
</evidence>
<feature type="transmembrane region" description="Helical" evidence="5">
    <location>
        <begin position="45"/>
        <end position="66"/>
    </location>
</feature>
<evidence type="ECO:0000313" key="6">
    <source>
        <dbReference type="EMBL" id="WLP85429.1"/>
    </source>
</evidence>
<gene>
    <name evidence="6" type="ORF">Q8852_03850</name>
</gene>
<evidence type="ECO:0000256" key="2">
    <source>
        <dbReference type="ARBA" id="ARBA00022692"/>
    </source>
</evidence>
<dbReference type="InterPro" id="IPR038665">
    <property type="entry name" value="Voltage-dep_anion_channel_sf"/>
</dbReference>